<keyword evidence="7 9" id="KW-0472">Membrane</keyword>
<dbReference type="InterPro" id="IPR007272">
    <property type="entry name" value="Sulf_transp_TsuA/YedE"/>
</dbReference>
<dbReference type="EMBL" id="JBFNQD010000004">
    <property type="protein sequence ID" value="MEW9306990.1"/>
    <property type="molecule type" value="Genomic_DNA"/>
</dbReference>
<dbReference type="Proteomes" id="UP001555786">
    <property type="component" value="Unassembled WGS sequence"/>
</dbReference>
<evidence type="ECO:0000256" key="9">
    <source>
        <dbReference type="SAM" id="Phobius"/>
    </source>
</evidence>
<evidence type="ECO:0000256" key="6">
    <source>
        <dbReference type="ARBA" id="ARBA00022989"/>
    </source>
</evidence>
<keyword evidence="5 9" id="KW-0812">Transmembrane</keyword>
<keyword evidence="2" id="KW-0813">Transport</keyword>
<feature type="transmembrane region" description="Helical" evidence="9">
    <location>
        <begin position="12"/>
        <end position="34"/>
    </location>
</feature>
<dbReference type="PANTHER" id="PTHR30574:SF1">
    <property type="entry name" value="SULPHUR TRANSPORT DOMAIN-CONTAINING PROTEIN"/>
    <property type="match status" value="1"/>
</dbReference>
<reference evidence="10 11" key="1">
    <citation type="submission" date="2024-07" db="EMBL/GenBank/DDBJ databases">
        <title>Description of Labrys sedimenti sp. nov., isolated from a diclofenac-degrading enrichment culture.</title>
        <authorList>
            <person name="Tancsics A."/>
            <person name="Csepanyi A."/>
        </authorList>
    </citation>
    <scope>NUCLEOTIDE SEQUENCE [LARGE SCALE GENOMIC DNA]</scope>
    <source>
        <strain evidence="10 11">LMG 23578</strain>
    </source>
</reference>
<keyword evidence="3" id="KW-1003">Cell membrane</keyword>
<keyword evidence="11" id="KW-1185">Reference proteome</keyword>
<dbReference type="Pfam" id="PF04143">
    <property type="entry name" value="Sulf_transp"/>
    <property type="match status" value="1"/>
</dbReference>
<comment type="similarity">
    <text evidence="8">Belongs to the TsuA/YedE (TC 9.B.102) family.</text>
</comment>
<evidence type="ECO:0000256" key="4">
    <source>
        <dbReference type="ARBA" id="ARBA00022519"/>
    </source>
</evidence>
<gene>
    <name evidence="10" type="ORF">ABXS05_15665</name>
</gene>
<name>A0ABV3PMW9_9HYPH</name>
<evidence type="ECO:0000256" key="2">
    <source>
        <dbReference type="ARBA" id="ARBA00022448"/>
    </source>
</evidence>
<organism evidence="10 11">
    <name type="scientific">Labrys neptuniae</name>
    <dbReference type="NCBI Taxonomy" id="376174"/>
    <lineage>
        <taxon>Bacteria</taxon>
        <taxon>Pseudomonadati</taxon>
        <taxon>Pseudomonadota</taxon>
        <taxon>Alphaproteobacteria</taxon>
        <taxon>Hyphomicrobiales</taxon>
        <taxon>Xanthobacteraceae</taxon>
        <taxon>Labrys</taxon>
    </lineage>
</organism>
<dbReference type="RefSeq" id="WP_311943623.1">
    <property type="nucleotide sequence ID" value="NZ_JAVSCS010000041.1"/>
</dbReference>
<protein>
    <submittedName>
        <fullName evidence="10">YeeE/YedE family protein</fullName>
    </submittedName>
</protein>
<evidence type="ECO:0000256" key="7">
    <source>
        <dbReference type="ARBA" id="ARBA00023136"/>
    </source>
</evidence>
<keyword evidence="4" id="KW-0997">Cell inner membrane</keyword>
<feature type="transmembrane region" description="Helical" evidence="9">
    <location>
        <begin position="125"/>
        <end position="145"/>
    </location>
</feature>
<proteinExistence type="inferred from homology"/>
<sequence>MRHARSGRKDAMAAYWNALFGGMLIGAAAVLLLLANGRVAGISGIAGRLLAGQRVVDNGAFVVGLVLGPIVLAVSSGSLPAMTVSTPWPLVVLAGLLVGFGTRMGSGCTSGHGIIGLARFSRRSIAATAMFLGGGLLTASLLELVR</sequence>
<evidence type="ECO:0000313" key="10">
    <source>
        <dbReference type="EMBL" id="MEW9306990.1"/>
    </source>
</evidence>
<evidence type="ECO:0000256" key="3">
    <source>
        <dbReference type="ARBA" id="ARBA00022475"/>
    </source>
</evidence>
<accession>A0ABV3PMW9</accession>
<evidence type="ECO:0000256" key="5">
    <source>
        <dbReference type="ARBA" id="ARBA00022692"/>
    </source>
</evidence>
<keyword evidence="6 9" id="KW-1133">Transmembrane helix</keyword>
<evidence type="ECO:0000256" key="8">
    <source>
        <dbReference type="ARBA" id="ARBA00035655"/>
    </source>
</evidence>
<comment type="subcellular location">
    <subcellularLocation>
        <location evidence="1">Cell inner membrane</location>
        <topology evidence="1">Multi-pass membrane protein</topology>
    </subcellularLocation>
</comment>
<feature type="transmembrane region" description="Helical" evidence="9">
    <location>
        <begin position="86"/>
        <end position="104"/>
    </location>
</feature>
<comment type="caution">
    <text evidence="10">The sequence shown here is derived from an EMBL/GenBank/DDBJ whole genome shotgun (WGS) entry which is preliminary data.</text>
</comment>
<evidence type="ECO:0000313" key="11">
    <source>
        <dbReference type="Proteomes" id="UP001555786"/>
    </source>
</evidence>
<feature type="transmembrane region" description="Helical" evidence="9">
    <location>
        <begin position="55"/>
        <end position="74"/>
    </location>
</feature>
<dbReference type="PANTHER" id="PTHR30574">
    <property type="entry name" value="INNER MEMBRANE PROTEIN YEDE"/>
    <property type="match status" value="1"/>
</dbReference>
<evidence type="ECO:0000256" key="1">
    <source>
        <dbReference type="ARBA" id="ARBA00004429"/>
    </source>
</evidence>